<evidence type="ECO:0000256" key="4">
    <source>
        <dbReference type="ARBA" id="ARBA00023172"/>
    </source>
</evidence>
<keyword evidence="2" id="KW-0229">DNA integration</keyword>
<feature type="domain" description="Tyr recombinase" evidence="6">
    <location>
        <begin position="104"/>
        <end position="266"/>
    </location>
</feature>
<dbReference type="InterPro" id="IPR004107">
    <property type="entry name" value="Integrase_SAM-like_N"/>
</dbReference>
<dbReference type="InterPro" id="IPR002104">
    <property type="entry name" value="Integrase_catalytic"/>
</dbReference>
<evidence type="ECO:0000313" key="9">
    <source>
        <dbReference type="Proteomes" id="UP001225378"/>
    </source>
</evidence>
<dbReference type="Gene3D" id="1.10.443.10">
    <property type="entry name" value="Intergrase catalytic core"/>
    <property type="match status" value="1"/>
</dbReference>
<dbReference type="Pfam" id="PF00589">
    <property type="entry name" value="Phage_integrase"/>
    <property type="match status" value="1"/>
</dbReference>
<sequence length="266" mass="30935">MKTPNNTKFNHYYALHCKHLKLKGLQPKTIDAYSRAIRRIGDYFDGNLEDLSQEQLLDYFCELLERLSWSAVKLDLYGLKFFYMHVLNKPWTDIALIKPPRTVRIPDIVTIAEAQQLFLSTRKLSYRVFFFTLYSMGLRLGEGLRLQVGDIDAERLRVHIRNAKGNKDRLVPLPLNTLQVLRHFWKLHRHPTLLFPNRKRGLKAAHMAESPLDRGGVQTTMAAVVNGMGLKKRFPVIRCATVMPHICWRLASIWWSCNRSWAMSAC</sequence>
<evidence type="ECO:0000313" key="8">
    <source>
        <dbReference type="EMBL" id="XBS19441.1"/>
    </source>
</evidence>
<dbReference type="InterPro" id="IPR050090">
    <property type="entry name" value="Tyrosine_recombinase_XerCD"/>
</dbReference>
<dbReference type="GO" id="GO:0015074">
    <property type="term" value="P:DNA integration"/>
    <property type="evidence" value="ECO:0007669"/>
    <property type="project" value="UniProtKB-KW"/>
</dbReference>
<dbReference type="SUPFAM" id="SSF56349">
    <property type="entry name" value="DNA breaking-rejoining enzymes"/>
    <property type="match status" value="1"/>
</dbReference>
<dbReference type="EMBL" id="CP157743">
    <property type="protein sequence ID" value="XBS19441.1"/>
    <property type="molecule type" value="Genomic_DNA"/>
</dbReference>
<name>A0AAU7NR30_9GAMM</name>
<organism evidence="8 9">
    <name type="scientific">Methylomarinum roseum</name>
    <dbReference type="NCBI Taxonomy" id="3067653"/>
    <lineage>
        <taxon>Bacteria</taxon>
        <taxon>Pseudomonadati</taxon>
        <taxon>Pseudomonadota</taxon>
        <taxon>Gammaproteobacteria</taxon>
        <taxon>Methylococcales</taxon>
        <taxon>Methylococcaceae</taxon>
        <taxon>Methylomarinum</taxon>
    </lineage>
</organism>
<keyword evidence="4" id="KW-0233">DNA recombination</keyword>
<evidence type="ECO:0000256" key="5">
    <source>
        <dbReference type="PROSITE-ProRule" id="PRU01248"/>
    </source>
</evidence>
<evidence type="ECO:0000259" key="7">
    <source>
        <dbReference type="PROSITE" id="PS51900"/>
    </source>
</evidence>
<dbReference type="GO" id="GO:0003677">
    <property type="term" value="F:DNA binding"/>
    <property type="evidence" value="ECO:0007669"/>
    <property type="project" value="UniProtKB-UniRule"/>
</dbReference>
<dbReference type="PROSITE" id="PS51898">
    <property type="entry name" value="TYR_RECOMBINASE"/>
    <property type="match status" value="1"/>
</dbReference>
<dbReference type="KEGG" id="mech:Q9L42_013860"/>
<dbReference type="InterPro" id="IPR044068">
    <property type="entry name" value="CB"/>
</dbReference>
<dbReference type="Pfam" id="PF13495">
    <property type="entry name" value="Phage_int_SAM_4"/>
    <property type="match status" value="1"/>
</dbReference>
<dbReference type="GO" id="GO:0006310">
    <property type="term" value="P:DNA recombination"/>
    <property type="evidence" value="ECO:0007669"/>
    <property type="project" value="UniProtKB-KW"/>
</dbReference>
<reference evidence="8 9" key="1">
    <citation type="journal article" date="2024" name="Microbiology">
        <title>Methylomarinum rosea sp. nov., a novel halophilic methanotrophic bacterium from the hypersaline Lake Elton.</title>
        <authorList>
            <person name="Suleimanov R.Z."/>
            <person name="Oshkin I.Y."/>
            <person name="Danilova O.V."/>
            <person name="Suzina N.E."/>
            <person name="Dedysh S.N."/>
        </authorList>
    </citation>
    <scope>NUCLEOTIDE SEQUENCE [LARGE SCALE GENOMIC DNA]</scope>
    <source>
        <strain evidence="8 9">Ch1-1</strain>
    </source>
</reference>
<evidence type="ECO:0000256" key="1">
    <source>
        <dbReference type="ARBA" id="ARBA00008857"/>
    </source>
</evidence>
<protein>
    <submittedName>
        <fullName evidence="8">Site-specific integrase</fullName>
    </submittedName>
</protein>
<evidence type="ECO:0000256" key="2">
    <source>
        <dbReference type="ARBA" id="ARBA00022908"/>
    </source>
</evidence>
<comment type="similarity">
    <text evidence="1">Belongs to the 'phage' integrase family.</text>
</comment>
<proteinExistence type="inferred from homology"/>
<dbReference type="InterPro" id="IPR011010">
    <property type="entry name" value="DNA_brk_join_enz"/>
</dbReference>
<dbReference type="Proteomes" id="UP001225378">
    <property type="component" value="Chromosome"/>
</dbReference>
<keyword evidence="9" id="KW-1185">Reference proteome</keyword>
<keyword evidence="3 5" id="KW-0238">DNA-binding</keyword>
<dbReference type="PANTHER" id="PTHR30349:SF64">
    <property type="entry name" value="PROPHAGE INTEGRASE INTD-RELATED"/>
    <property type="match status" value="1"/>
</dbReference>
<dbReference type="InterPro" id="IPR013762">
    <property type="entry name" value="Integrase-like_cat_sf"/>
</dbReference>
<evidence type="ECO:0000256" key="3">
    <source>
        <dbReference type="ARBA" id="ARBA00023125"/>
    </source>
</evidence>
<accession>A0AAU7NR30</accession>
<dbReference type="InterPro" id="IPR010998">
    <property type="entry name" value="Integrase_recombinase_N"/>
</dbReference>
<feature type="domain" description="Core-binding (CB)" evidence="7">
    <location>
        <begin position="7"/>
        <end position="87"/>
    </location>
</feature>
<evidence type="ECO:0000259" key="6">
    <source>
        <dbReference type="PROSITE" id="PS51898"/>
    </source>
</evidence>
<dbReference type="PANTHER" id="PTHR30349">
    <property type="entry name" value="PHAGE INTEGRASE-RELATED"/>
    <property type="match status" value="1"/>
</dbReference>
<gene>
    <name evidence="8" type="ORF">Q9L42_013860</name>
</gene>
<dbReference type="PROSITE" id="PS51900">
    <property type="entry name" value="CB"/>
    <property type="match status" value="1"/>
</dbReference>
<dbReference type="Gene3D" id="1.10.150.130">
    <property type="match status" value="1"/>
</dbReference>
<dbReference type="AlphaFoldDB" id="A0AAU7NR30"/>